<feature type="binding site" evidence="3">
    <location>
        <begin position="7"/>
        <end position="12"/>
    </location>
    <ligand>
        <name>ATP</name>
        <dbReference type="ChEBI" id="CHEBI:30616"/>
    </ligand>
</feature>
<proteinExistence type="inferred from homology"/>
<dbReference type="Pfam" id="PF02685">
    <property type="entry name" value="Glucokinase"/>
    <property type="match status" value="1"/>
</dbReference>
<evidence type="ECO:0000313" key="5">
    <source>
        <dbReference type="EMBL" id="PZO17085.1"/>
    </source>
</evidence>
<dbReference type="GO" id="GO:0006096">
    <property type="term" value="P:glycolytic process"/>
    <property type="evidence" value="ECO:0007669"/>
    <property type="project" value="UniProtKB-UniRule"/>
</dbReference>
<evidence type="ECO:0000256" key="1">
    <source>
        <dbReference type="ARBA" id="ARBA00022679"/>
    </source>
</evidence>
<comment type="similarity">
    <text evidence="3 4">Belongs to the bacterial glucokinase family.</text>
</comment>
<dbReference type="GO" id="GO:0004340">
    <property type="term" value="F:glucokinase activity"/>
    <property type="evidence" value="ECO:0007669"/>
    <property type="project" value="UniProtKB-UniRule"/>
</dbReference>
<dbReference type="PANTHER" id="PTHR47363:SF1">
    <property type="entry name" value="GLUCOKINASE"/>
    <property type="match status" value="1"/>
</dbReference>
<dbReference type="GO" id="GO:0005536">
    <property type="term" value="F:D-glucose binding"/>
    <property type="evidence" value="ECO:0007669"/>
    <property type="project" value="InterPro"/>
</dbReference>
<sequence length="375" mass="40660">MTQLLSGDIGGTKTILRLARVDDANVRSHVSHKAKIETLYEAKFHSGNYPEFVPMVRDFLALASDQAGIVRPKAACFAIAGPIVDNTSQLTNLSWFLRAEFLSGVLNIPSVQLINDFEAVGYGVLGLAPEDIYELRAGVPNSNSPMAVLGAGTGLGQGFLLPSNGEYSVFPSEGGHVDFAPQSELEFQLRNYLIEKHGISRVSEERVVSGQGIISIYQFLRDRQYASESKEIGEIMDMWERSAGQRSELADPAAMISQAATEKTDLLSQKTMEIFIRAYGSEAGNISLKFLPRGGLYIAGGVTAKNLELIKTGDFMQAFTSKGRVSHLLDEVPVRVVLNQHVGLIGATIKATRIYKEAMAADAESAAVETANVEE</sequence>
<gene>
    <name evidence="3" type="primary">glk</name>
    <name evidence="5" type="ORF">DCF25_11675</name>
</gene>
<dbReference type="CDD" id="cd24008">
    <property type="entry name" value="ASKHA_NBD_GLK"/>
    <property type="match status" value="1"/>
</dbReference>
<organism evidence="5 6">
    <name type="scientific">Leptolyngbya foveolarum</name>
    <dbReference type="NCBI Taxonomy" id="47253"/>
    <lineage>
        <taxon>Bacteria</taxon>
        <taxon>Bacillati</taxon>
        <taxon>Cyanobacteriota</taxon>
        <taxon>Cyanophyceae</taxon>
        <taxon>Leptolyngbyales</taxon>
        <taxon>Leptolyngbyaceae</taxon>
        <taxon>Leptolyngbya group</taxon>
        <taxon>Leptolyngbya</taxon>
    </lineage>
</organism>
<keyword evidence="2 3" id="KW-0418">Kinase</keyword>
<dbReference type="Proteomes" id="UP000249354">
    <property type="component" value="Unassembled WGS sequence"/>
</dbReference>
<dbReference type="GO" id="GO:0005524">
    <property type="term" value="F:ATP binding"/>
    <property type="evidence" value="ECO:0007669"/>
    <property type="project" value="UniProtKB-UniRule"/>
</dbReference>
<dbReference type="HAMAP" id="MF_00524">
    <property type="entry name" value="Glucokinase"/>
    <property type="match status" value="1"/>
</dbReference>
<keyword evidence="3" id="KW-0324">Glycolysis</keyword>
<dbReference type="GO" id="GO:0005737">
    <property type="term" value="C:cytoplasm"/>
    <property type="evidence" value="ECO:0007669"/>
    <property type="project" value="UniProtKB-SubCell"/>
</dbReference>
<keyword evidence="1 3" id="KW-0808">Transferase</keyword>
<evidence type="ECO:0000313" key="6">
    <source>
        <dbReference type="Proteomes" id="UP000249354"/>
    </source>
</evidence>
<comment type="caution">
    <text evidence="5">The sequence shown here is derived from an EMBL/GenBank/DDBJ whole genome shotgun (WGS) entry which is preliminary data.</text>
</comment>
<evidence type="ECO:0000256" key="3">
    <source>
        <dbReference type="HAMAP-Rule" id="MF_00524"/>
    </source>
</evidence>
<dbReference type="NCBIfam" id="NF001415">
    <property type="entry name" value="PRK00292.1-2"/>
    <property type="match status" value="1"/>
</dbReference>
<dbReference type="Gene3D" id="3.30.420.40">
    <property type="match status" value="1"/>
</dbReference>
<accession>A0A2W4W4T8</accession>
<dbReference type="AlphaFoldDB" id="A0A2W4W4T8"/>
<dbReference type="InterPro" id="IPR003836">
    <property type="entry name" value="Glucokinase"/>
</dbReference>
<dbReference type="EMBL" id="QBMC01000072">
    <property type="protein sequence ID" value="PZO17085.1"/>
    <property type="molecule type" value="Genomic_DNA"/>
</dbReference>
<reference evidence="6" key="1">
    <citation type="submission" date="2018-04" db="EMBL/GenBank/DDBJ databases">
        <authorList>
            <person name="Cornet L."/>
        </authorList>
    </citation>
    <scope>NUCLEOTIDE SEQUENCE [LARGE SCALE GENOMIC DNA]</scope>
</reference>
<dbReference type="Gene3D" id="3.40.367.20">
    <property type="match status" value="1"/>
</dbReference>
<comment type="catalytic activity">
    <reaction evidence="3">
        <text>D-glucose + ATP = D-glucose 6-phosphate + ADP + H(+)</text>
        <dbReference type="Rhea" id="RHEA:17825"/>
        <dbReference type="ChEBI" id="CHEBI:4167"/>
        <dbReference type="ChEBI" id="CHEBI:15378"/>
        <dbReference type="ChEBI" id="CHEBI:30616"/>
        <dbReference type="ChEBI" id="CHEBI:61548"/>
        <dbReference type="ChEBI" id="CHEBI:456216"/>
        <dbReference type="EC" id="2.7.1.2"/>
    </reaction>
</comment>
<keyword evidence="3" id="KW-0547">Nucleotide-binding</keyword>
<reference evidence="5 6" key="2">
    <citation type="submission" date="2018-06" db="EMBL/GenBank/DDBJ databases">
        <title>Metagenomic assembly of (sub)arctic Cyanobacteria and their associated microbiome from non-axenic cultures.</title>
        <authorList>
            <person name="Baurain D."/>
        </authorList>
    </citation>
    <scope>NUCLEOTIDE SEQUENCE [LARGE SCALE GENOMIC DNA]</scope>
    <source>
        <strain evidence="5">ULC129bin1</strain>
    </source>
</reference>
<dbReference type="EC" id="2.7.1.2" evidence="3"/>
<dbReference type="InterPro" id="IPR043129">
    <property type="entry name" value="ATPase_NBD"/>
</dbReference>
<dbReference type="NCBIfam" id="TIGR00749">
    <property type="entry name" value="glk"/>
    <property type="match status" value="1"/>
</dbReference>
<keyword evidence="3" id="KW-0067">ATP-binding</keyword>
<dbReference type="SUPFAM" id="SSF53067">
    <property type="entry name" value="Actin-like ATPase domain"/>
    <property type="match status" value="1"/>
</dbReference>
<keyword evidence="3" id="KW-0963">Cytoplasm</keyword>
<evidence type="ECO:0000256" key="4">
    <source>
        <dbReference type="RuleBase" id="RU004046"/>
    </source>
</evidence>
<name>A0A2W4W4T8_9CYAN</name>
<dbReference type="PANTHER" id="PTHR47363">
    <property type="entry name" value="GLUCOKINASE"/>
    <property type="match status" value="1"/>
</dbReference>
<protein>
    <recommendedName>
        <fullName evidence="3">Glucokinase</fullName>
        <ecNumber evidence="3">2.7.1.2</ecNumber>
    </recommendedName>
    <alternativeName>
        <fullName evidence="3">Glucose kinase</fullName>
    </alternativeName>
</protein>
<comment type="subcellular location">
    <subcellularLocation>
        <location evidence="3">Cytoplasm</location>
    </subcellularLocation>
</comment>
<evidence type="ECO:0000256" key="2">
    <source>
        <dbReference type="ARBA" id="ARBA00022777"/>
    </source>
</evidence>